<dbReference type="InterPro" id="IPR052546">
    <property type="entry name" value="Transposase_8_domain"/>
</dbReference>
<dbReference type="SUPFAM" id="SSF46689">
    <property type="entry name" value="Homeodomain-like"/>
    <property type="match status" value="1"/>
</dbReference>
<keyword evidence="3" id="KW-1185">Reference proteome</keyword>
<protein>
    <recommendedName>
        <fullName evidence="4">Transposase</fullName>
    </recommendedName>
</protein>
<dbReference type="Proteomes" id="UP000272908">
    <property type="component" value="Unassembled WGS sequence"/>
</dbReference>
<dbReference type="InterPro" id="IPR002514">
    <property type="entry name" value="Transposase_8"/>
</dbReference>
<evidence type="ECO:0000313" key="2">
    <source>
        <dbReference type="EMBL" id="SUZ33388.1"/>
    </source>
</evidence>
<gene>
    <name evidence="2" type="ORF">ROE7235_03158</name>
</gene>
<dbReference type="PANTHER" id="PTHR33609">
    <property type="entry name" value="LOW CALCIUM RESPONSE LOCUS PROTEIN S"/>
    <property type="match status" value="1"/>
</dbReference>
<reference evidence="3" key="1">
    <citation type="submission" date="2018-08" db="EMBL/GenBank/DDBJ databases">
        <authorList>
            <person name="Rodrigo-Torres L."/>
            <person name="Arahal R. D."/>
            <person name="Lucena T."/>
        </authorList>
    </citation>
    <scope>NUCLEOTIDE SEQUENCE [LARGE SCALE GENOMIC DNA]</scope>
    <source>
        <strain evidence="3">CECT 7235</strain>
    </source>
</reference>
<name>A0A3B0MIJ3_9RHOB</name>
<evidence type="ECO:0000313" key="3">
    <source>
        <dbReference type="Proteomes" id="UP000272908"/>
    </source>
</evidence>
<dbReference type="GO" id="GO:0006313">
    <property type="term" value="P:DNA transposition"/>
    <property type="evidence" value="ECO:0007669"/>
    <property type="project" value="InterPro"/>
</dbReference>
<dbReference type="PANTHER" id="PTHR33609:SF1">
    <property type="entry name" value="TRANSPOSASE"/>
    <property type="match status" value="1"/>
</dbReference>
<dbReference type="InterPro" id="IPR009057">
    <property type="entry name" value="Homeodomain-like_sf"/>
</dbReference>
<keyword evidence="1" id="KW-0175">Coiled coil</keyword>
<evidence type="ECO:0008006" key="4">
    <source>
        <dbReference type="Google" id="ProtNLM"/>
    </source>
</evidence>
<feature type="coiled-coil region" evidence="1">
    <location>
        <begin position="92"/>
        <end position="119"/>
    </location>
</feature>
<proteinExistence type="predicted"/>
<dbReference type="GO" id="GO:0004803">
    <property type="term" value="F:transposase activity"/>
    <property type="evidence" value="ECO:0007669"/>
    <property type="project" value="InterPro"/>
</dbReference>
<dbReference type="Pfam" id="PF01527">
    <property type="entry name" value="HTH_Tnp_1"/>
    <property type="match status" value="1"/>
</dbReference>
<sequence length="131" mass="14995">MRHGTRQLFGERTRHGAWCSATGLVLRRQMAGFVSAVDRMAGKREKPEDIVLKLRQVEVLQGQGRSTAEAVRQIGVTVQSYYLWRKEYGGMSRDQLKRLKELETENTRLRRAVSDLTLDKMILTEAAQGNF</sequence>
<evidence type="ECO:0000256" key="1">
    <source>
        <dbReference type="SAM" id="Coils"/>
    </source>
</evidence>
<dbReference type="EMBL" id="UIHC01000047">
    <property type="protein sequence ID" value="SUZ33388.1"/>
    <property type="molecule type" value="Genomic_DNA"/>
</dbReference>
<dbReference type="AlphaFoldDB" id="A0A3B0MIJ3"/>
<dbReference type="GO" id="GO:0003677">
    <property type="term" value="F:DNA binding"/>
    <property type="evidence" value="ECO:0007669"/>
    <property type="project" value="InterPro"/>
</dbReference>
<accession>A0A3B0MIJ3</accession>
<organism evidence="2 3">
    <name type="scientific">Roseinatronobacter ekhonensis</name>
    <dbReference type="NCBI Taxonomy" id="254356"/>
    <lineage>
        <taxon>Bacteria</taxon>
        <taxon>Pseudomonadati</taxon>
        <taxon>Pseudomonadota</taxon>
        <taxon>Alphaproteobacteria</taxon>
        <taxon>Rhodobacterales</taxon>
        <taxon>Paracoccaceae</taxon>
        <taxon>Roseinatronobacter</taxon>
    </lineage>
</organism>